<accession>A0A423IMD5</accession>
<evidence type="ECO:0000313" key="2">
    <source>
        <dbReference type="EMBL" id="RON26573.1"/>
    </source>
</evidence>
<evidence type="ECO:0000256" key="1">
    <source>
        <dbReference type="SAM" id="Phobius"/>
    </source>
</evidence>
<feature type="transmembrane region" description="Helical" evidence="1">
    <location>
        <begin position="6"/>
        <end position="31"/>
    </location>
</feature>
<dbReference type="Proteomes" id="UP000284168">
    <property type="component" value="Unassembled WGS sequence"/>
</dbReference>
<sequence length="125" mass="13653">MTGFELVSLAVGVAGVLAGLVAVPAFVLMWIQATEEQKKRFRKFWAKLGQKAYRIWVYLSCAVLVATGVGKVTQFATSAEPMTRPDVLLLLMNLMSLTVFSVMSLIVIVSFQLTDKKKSALAPSL</sequence>
<dbReference type="RefSeq" id="WP_123720910.1">
    <property type="nucleotide sequence ID" value="NZ_MOBN01000025.1"/>
</dbReference>
<name>A0A423IMD5_9PSED</name>
<protein>
    <submittedName>
        <fullName evidence="2">Uncharacterized protein</fullName>
    </submittedName>
</protein>
<dbReference type="EMBL" id="MOBN01000025">
    <property type="protein sequence ID" value="RON26573.1"/>
    <property type="molecule type" value="Genomic_DNA"/>
</dbReference>
<feature type="transmembrane region" description="Helical" evidence="1">
    <location>
        <begin position="52"/>
        <end position="70"/>
    </location>
</feature>
<gene>
    <name evidence="2" type="ORF">BK663_14485</name>
</gene>
<comment type="caution">
    <text evidence="2">The sequence shown here is derived from an EMBL/GenBank/DDBJ whole genome shotgun (WGS) entry which is preliminary data.</text>
</comment>
<feature type="transmembrane region" description="Helical" evidence="1">
    <location>
        <begin position="90"/>
        <end position="111"/>
    </location>
</feature>
<organism evidence="2 3">
    <name type="scientific">Pseudomonas lini</name>
    <dbReference type="NCBI Taxonomy" id="163011"/>
    <lineage>
        <taxon>Bacteria</taxon>
        <taxon>Pseudomonadati</taxon>
        <taxon>Pseudomonadota</taxon>
        <taxon>Gammaproteobacteria</taxon>
        <taxon>Pseudomonadales</taxon>
        <taxon>Pseudomonadaceae</taxon>
        <taxon>Pseudomonas</taxon>
    </lineage>
</organism>
<keyword evidence="1" id="KW-1133">Transmembrane helix</keyword>
<keyword evidence="1" id="KW-0472">Membrane</keyword>
<evidence type="ECO:0000313" key="3">
    <source>
        <dbReference type="Proteomes" id="UP000284168"/>
    </source>
</evidence>
<keyword evidence="1" id="KW-0812">Transmembrane</keyword>
<dbReference type="AlphaFoldDB" id="A0A423IMD5"/>
<proteinExistence type="predicted"/>
<reference evidence="2 3" key="1">
    <citation type="submission" date="2016-10" db="EMBL/GenBank/DDBJ databases">
        <title>Comparative genome analysis of multiple Pseudomonas spp. focuses on biocontrol and plant growth promoting traits.</title>
        <authorList>
            <person name="Tao X.-Y."/>
            <person name="Taylor C.G."/>
        </authorList>
    </citation>
    <scope>NUCLEOTIDE SEQUENCE [LARGE SCALE GENOMIC DNA]</scope>
    <source>
        <strain evidence="2 3">48C10</strain>
    </source>
</reference>